<feature type="domain" description="GST N-terminal" evidence="2">
    <location>
        <begin position="11"/>
        <end position="92"/>
    </location>
</feature>
<feature type="domain" description="GST C-terminal" evidence="3">
    <location>
        <begin position="97"/>
        <end position="221"/>
    </location>
</feature>
<dbReference type="InterPro" id="IPR010987">
    <property type="entry name" value="Glutathione-S-Trfase_C-like"/>
</dbReference>
<evidence type="ECO:0000313" key="5">
    <source>
        <dbReference type="Proteomes" id="UP000285523"/>
    </source>
</evidence>
<name>A0A418UXC6_RHOPL</name>
<dbReference type="EC" id="5.2.1.2" evidence="4"/>
<dbReference type="InterPro" id="IPR036249">
    <property type="entry name" value="Thioredoxin-like_sf"/>
</dbReference>
<accession>A0A418UXC6</accession>
<dbReference type="NCBIfam" id="TIGR01262">
    <property type="entry name" value="maiA"/>
    <property type="match status" value="1"/>
</dbReference>
<evidence type="ECO:0000259" key="3">
    <source>
        <dbReference type="PROSITE" id="PS50405"/>
    </source>
</evidence>
<dbReference type="SFLD" id="SFLDS00019">
    <property type="entry name" value="Glutathione_Transferase_(cytos"/>
    <property type="match status" value="1"/>
</dbReference>
<dbReference type="InterPro" id="IPR004045">
    <property type="entry name" value="Glutathione_S-Trfase_N"/>
</dbReference>
<dbReference type="SFLD" id="SFLDG00358">
    <property type="entry name" value="Main_(cytGST)"/>
    <property type="match status" value="1"/>
</dbReference>
<dbReference type="PANTHER" id="PTHR42673:SF4">
    <property type="entry name" value="MALEYLACETOACETATE ISOMERASE"/>
    <property type="match status" value="1"/>
</dbReference>
<dbReference type="GO" id="GO:0004364">
    <property type="term" value="F:glutathione transferase activity"/>
    <property type="evidence" value="ECO:0007669"/>
    <property type="project" value="TreeGrafter"/>
</dbReference>
<dbReference type="EMBL" id="QYYD01000044">
    <property type="protein sequence ID" value="RJF65210.1"/>
    <property type="molecule type" value="Genomic_DNA"/>
</dbReference>
<reference evidence="4 5" key="1">
    <citation type="submission" date="2018-09" db="EMBL/GenBank/DDBJ databases">
        <title>Draft genome sequence of Rhodopseudomonas palustris 2.1.18.</title>
        <authorList>
            <person name="Robertson S.L."/>
            <person name="Meyer T.E."/>
            <person name="Kyndt J.A."/>
        </authorList>
    </citation>
    <scope>NUCLEOTIDE SEQUENCE [LARGE SCALE GENOMIC DNA]</scope>
    <source>
        <strain evidence="4 5">2.1.18</strain>
    </source>
</reference>
<dbReference type="GO" id="GO:0006559">
    <property type="term" value="P:L-phenylalanine catabolic process"/>
    <property type="evidence" value="ECO:0007669"/>
    <property type="project" value="TreeGrafter"/>
</dbReference>
<sequence>MKNAVSQDEHDGAVMYGYFRSSAAYRVRIALNLKGLVVAERYVHLRNGEQNLEAYRWINPAGLVPYWREGDFNLAQSLAIIEYLDETHPEPPLLPKDRQARAIVREIAYAVCCDIHPIGNLRILHRLTELGVDEIERARWSKEWIEQGFAAIEARLAQTPGPFAYGDQPTLADLCIVPQIFNARRFDADLAPFERIRQIEAEAMKVDAFVAAEPGRQPDAE</sequence>
<dbReference type="RefSeq" id="WP_119859275.1">
    <property type="nucleotide sequence ID" value="NZ_QYYD01000044.1"/>
</dbReference>
<gene>
    <name evidence="4" type="primary">maiA</name>
    <name evidence="4" type="ORF">D4Q52_24910</name>
</gene>
<dbReference type="PROSITE" id="PS50405">
    <property type="entry name" value="GST_CTER"/>
    <property type="match status" value="1"/>
</dbReference>
<organism evidence="4 5">
    <name type="scientific">Rhodopseudomonas palustris</name>
    <dbReference type="NCBI Taxonomy" id="1076"/>
    <lineage>
        <taxon>Bacteria</taxon>
        <taxon>Pseudomonadati</taxon>
        <taxon>Pseudomonadota</taxon>
        <taxon>Alphaproteobacteria</taxon>
        <taxon>Hyphomicrobiales</taxon>
        <taxon>Nitrobacteraceae</taxon>
        <taxon>Rhodopseudomonas</taxon>
    </lineage>
</organism>
<evidence type="ECO:0000259" key="2">
    <source>
        <dbReference type="PROSITE" id="PS50404"/>
    </source>
</evidence>
<proteinExistence type="inferred from homology"/>
<evidence type="ECO:0000256" key="1">
    <source>
        <dbReference type="ARBA" id="ARBA00010007"/>
    </source>
</evidence>
<dbReference type="GO" id="GO:0006749">
    <property type="term" value="P:glutathione metabolic process"/>
    <property type="evidence" value="ECO:0007669"/>
    <property type="project" value="TreeGrafter"/>
</dbReference>
<dbReference type="GO" id="GO:0005737">
    <property type="term" value="C:cytoplasm"/>
    <property type="evidence" value="ECO:0007669"/>
    <property type="project" value="InterPro"/>
</dbReference>
<dbReference type="InterPro" id="IPR005955">
    <property type="entry name" value="GST_Zeta"/>
</dbReference>
<dbReference type="InterPro" id="IPR034330">
    <property type="entry name" value="GST_Zeta_C"/>
</dbReference>
<dbReference type="AlphaFoldDB" id="A0A418UXC6"/>
<dbReference type="PROSITE" id="PS50404">
    <property type="entry name" value="GST_NTER"/>
    <property type="match status" value="1"/>
</dbReference>
<protein>
    <submittedName>
        <fullName evidence="4">Maleylacetoacetate isomerase</fullName>
        <ecNumber evidence="4">5.2.1.2</ecNumber>
    </submittedName>
</protein>
<dbReference type="InterPro" id="IPR036282">
    <property type="entry name" value="Glutathione-S-Trfase_C_sf"/>
</dbReference>
<dbReference type="SUPFAM" id="SSF47616">
    <property type="entry name" value="GST C-terminal domain-like"/>
    <property type="match status" value="1"/>
</dbReference>
<dbReference type="SUPFAM" id="SSF52833">
    <property type="entry name" value="Thioredoxin-like"/>
    <property type="match status" value="1"/>
</dbReference>
<dbReference type="CDD" id="cd03191">
    <property type="entry name" value="GST_C_Zeta"/>
    <property type="match status" value="1"/>
</dbReference>
<dbReference type="Proteomes" id="UP000285523">
    <property type="component" value="Unassembled WGS sequence"/>
</dbReference>
<dbReference type="InterPro" id="IPR034333">
    <property type="entry name" value="GST_Zeta_N"/>
</dbReference>
<keyword evidence="4" id="KW-0413">Isomerase</keyword>
<dbReference type="OrthoDB" id="509852at2"/>
<dbReference type="Gene3D" id="3.40.30.10">
    <property type="entry name" value="Glutaredoxin"/>
    <property type="match status" value="1"/>
</dbReference>
<comment type="caution">
    <text evidence="4">The sequence shown here is derived from an EMBL/GenBank/DDBJ whole genome shotgun (WGS) entry which is preliminary data.</text>
</comment>
<dbReference type="InterPro" id="IPR040079">
    <property type="entry name" value="Glutathione_S-Trfase"/>
</dbReference>
<dbReference type="Pfam" id="PF13410">
    <property type="entry name" value="GST_C_2"/>
    <property type="match status" value="1"/>
</dbReference>
<dbReference type="FunFam" id="1.20.1050.10:FF:000017">
    <property type="entry name" value="Maleylacetoacetate isomerase"/>
    <property type="match status" value="1"/>
</dbReference>
<evidence type="ECO:0000313" key="4">
    <source>
        <dbReference type="EMBL" id="RJF65210.1"/>
    </source>
</evidence>
<dbReference type="Gene3D" id="1.20.1050.10">
    <property type="match status" value="1"/>
</dbReference>
<dbReference type="CDD" id="cd03042">
    <property type="entry name" value="GST_N_Zeta"/>
    <property type="match status" value="1"/>
</dbReference>
<dbReference type="PANTHER" id="PTHR42673">
    <property type="entry name" value="MALEYLACETOACETATE ISOMERASE"/>
    <property type="match status" value="1"/>
</dbReference>
<dbReference type="GO" id="GO:0016034">
    <property type="term" value="F:maleylacetoacetate isomerase activity"/>
    <property type="evidence" value="ECO:0007669"/>
    <property type="project" value="UniProtKB-EC"/>
</dbReference>
<comment type="similarity">
    <text evidence="1">Belongs to the GST superfamily. Zeta family.</text>
</comment>
<dbReference type="Pfam" id="PF13417">
    <property type="entry name" value="GST_N_3"/>
    <property type="match status" value="1"/>
</dbReference>